<dbReference type="InterPro" id="IPR006119">
    <property type="entry name" value="Resolv_N"/>
</dbReference>
<dbReference type="PANTHER" id="PTHR30461:SF23">
    <property type="entry name" value="DNA RECOMBINASE-RELATED"/>
    <property type="match status" value="1"/>
</dbReference>
<feature type="active site" description="O-(5'-phospho-DNA)-serine intermediate" evidence="4">
    <location>
        <position position="9"/>
    </location>
</feature>
<dbReference type="CDD" id="cd00338">
    <property type="entry name" value="Ser_Recombinase"/>
    <property type="match status" value="1"/>
</dbReference>
<dbReference type="InterPro" id="IPR025827">
    <property type="entry name" value="Zn_ribbon_recom_dom"/>
</dbReference>
<dbReference type="Pfam" id="PF07508">
    <property type="entry name" value="Recombinase"/>
    <property type="match status" value="1"/>
</dbReference>
<dbReference type="Proteomes" id="UP000216752">
    <property type="component" value="Chromosome"/>
</dbReference>
<proteinExistence type="predicted"/>
<evidence type="ECO:0000313" key="8">
    <source>
        <dbReference type="EMBL" id="XFO64113.1"/>
    </source>
</evidence>
<dbReference type="InterPro" id="IPR011109">
    <property type="entry name" value="DNA_bind_recombinase_dom"/>
</dbReference>
<dbReference type="PROSITE" id="PS51736">
    <property type="entry name" value="RECOMBINASES_3"/>
    <property type="match status" value="1"/>
</dbReference>
<sequence length="504" mass="57497">MNAIYARVSTEDQAKTGYSLSDQIASCKALLFKQGKTNVVEYVDEGYSGEFIDRPALTSLRDDIAAGRIETVVVYDPDRLARKLSIQLLVAEEMEKAKVELRFITGDYDASPEGRLFFSMRGAIAEFEKAKILDRTLRGKKKKASQGKIIQDFGLFGYSYDKANCTYTINEAQAAVVREIYRLVIENQMSIERVQKELKKRVLLSPTGKALWPSSSLHNLLTNRTYTGTFHSMKNRQQKTGIDTRKTMERPRDEWIAIPVPSIVDEVTFERAQRQLMQNKADAKRPFIHPYLFAGIMYCGICGRRMLAHHCAFRDGSYKPYYQCATQRYSDLRNTDLKCASRSLPAEALDAALWSKLVEALKNPEKAKKYIPKQKPVTDNKAEIERLNQMESELVKHRETIAKWFRQQKLSEKDADDELEQIRAQLIDIEERKNILKPVEAPTAAKMSFAEVAAKLRPLIEHGDLTADEKKSIIRAVLTKVTVVRTDKPSGKKPPVFKITWETV</sequence>
<keyword evidence="9" id="KW-1185">Reference proteome</keyword>
<dbReference type="Gene3D" id="3.90.1750.20">
    <property type="entry name" value="Putative Large Serine Recombinase, Chain B, Domain 2"/>
    <property type="match status" value="1"/>
</dbReference>
<gene>
    <name evidence="8" type="ORF">SPSIL_002030</name>
</gene>
<keyword evidence="2" id="KW-0238">DNA-binding</keyword>
<dbReference type="PROSITE" id="PS00397">
    <property type="entry name" value="RECOMBINASES_1"/>
    <property type="match status" value="1"/>
</dbReference>
<evidence type="ECO:0000256" key="3">
    <source>
        <dbReference type="ARBA" id="ARBA00023172"/>
    </source>
</evidence>
<reference evidence="8" key="1">
    <citation type="submission" date="2024-05" db="EMBL/GenBank/DDBJ databases">
        <title>Isolation and characterization of Sporomusa carbonis sp. nov., a carboxydotrophic hydrogenogen in the genus of Sporomusa isolated from a charcoal burning pile.</title>
        <authorList>
            <person name="Boeer T."/>
            <person name="Rosenbaum F."/>
            <person name="Eysell L."/>
            <person name="Mueller V."/>
            <person name="Daniel R."/>
            <person name="Poehlein A."/>
        </authorList>
    </citation>
    <scope>NUCLEOTIDE SEQUENCE [LARGE SCALE GENOMIC DNA]</scope>
    <source>
        <strain evidence="8">DSM 10669</strain>
    </source>
</reference>
<keyword evidence="3" id="KW-0233">DNA recombination</keyword>
<evidence type="ECO:0000259" key="7">
    <source>
        <dbReference type="PROSITE" id="PS51737"/>
    </source>
</evidence>
<dbReference type="Pfam" id="PF13408">
    <property type="entry name" value="Zn_ribbon_recom"/>
    <property type="match status" value="1"/>
</dbReference>
<dbReference type="InterPro" id="IPR006118">
    <property type="entry name" value="Recombinase_CS"/>
</dbReference>
<protein>
    <recommendedName>
        <fullName evidence="10">DNA-invertase hin</fullName>
    </recommendedName>
</protein>
<dbReference type="Pfam" id="PF00239">
    <property type="entry name" value="Resolvase"/>
    <property type="match status" value="1"/>
</dbReference>
<keyword evidence="5" id="KW-0175">Coiled coil</keyword>
<feature type="domain" description="Resolvase/invertase-type recombinase catalytic" evidence="6">
    <location>
        <begin position="1"/>
        <end position="147"/>
    </location>
</feature>
<dbReference type="InterPro" id="IPR050639">
    <property type="entry name" value="SSR_resolvase"/>
</dbReference>
<feature type="domain" description="Recombinase" evidence="7">
    <location>
        <begin position="155"/>
        <end position="282"/>
    </location>
</feature>
<dbReference type="RefSeq" id="WP_094605385.1">
    <property type="nucleotide sequence ID" value="NZ_CP155573.1"/>
</dbReference>
<evidence type="ECO:0000259" key="6">
    <source>
        <dbReference type="PROSITE" id="PS51736"/>
    </source>
</evidence>
<evidence type="ECO:0000256" key="5">
    <source>
        <dbReference type="SAM" id="Coils"/>
    </source>
</evidence>
<dbReference type="SUPFAM" id="SSF53041">
    <property type="entry name" value="Resolvase-like"/>
    <property type="match status" value="1"/>
</dbReference>
<dbReference type="Gene3D" id="3.40.50.1390">
    <property type="entry name" value="Resolvase, N-terminal catalytic domain"/>
    <property type="match status" value="1"/>
</dbReference>
<accession>A0ABZ3IFJ1</accession>
<evidence type="ECO:0008006" key="10">
    <source>
        <dbReference type="Google" id="ProtNLM"/>
    </source>
</evidence>
<evidence type="ECO:0000256" key="1">
    <source>
        <dbReference type="ARBA" id="ARBA00022908"/>
    </source>
</evidence>
<name>A0ABZ3IFJ1_9FIRM</name>
<evidence type="ECO:0000256" key="4">
    <source>
        <dbReference type="PROSITE-ProRule" id="PRU10137"/>
    </source>
</evidence>
<feature type="coiled-coil region" evidence="5">
    <location>
        <begin position="380"/>
        <end position="432"/>
    </location>
</feature>
<evidence type="ECO:0000256" key="2">
    <source>
        <dbReference type="ARBA" id="ARBA00023125"/>
    </source>
</evidence>
<keyword evidence="1" id="KW-0229">DNA integration</keyword>
<dbReference type="PANTHER" id="PTHR30461">
    <property type="entry name" value="DNA-INVERTASE FROM LAMBDOID PROPHAGE"/>
    <property type="match status" value="1"/>
</dbReference>
<dbReference type="SMART" id="SM00857">
    <property type="entry name" value="Resolvase"/>
    <property type="match status" value="1"/>
</dbReference>
<dbReference type="PROSITE" id="PS51737">
    <property type="entry name" value="RECOMBINASE_DNA_BIND"/>
    <property type="match status" value="1"/>
</dbReference>
<organism evidence="8 9">
    <name type="scientific">Sporomusa silvacetica DSM 10669</name>
    <dbReference type="NCBI Taxonomy" id="1123289"/>
    <lineage>
        <taxon>Bacteria</taxon>
        <taxon>Bacillati</taxon>
        <taxon>Bacillota</taxon>
        <taxon>Negativicutes</taxon>
        <taxon>Selenomonadales</taxon>
        <taxon>Sporomusaceae</taxon>
        <taxon>Sporomusa</taxon>
    </lineage>
</organism>
<dbReference type="EMBL" id="CP155573">
    <property type="protein sequence ID" value="XFO64113.1"/>
    <property type="molecule type" value="Genomic_DNA"/>
</dbReference>
<dbReference type="InterPro" id="IPR036162">
    <property type="entry name" value="Resolvase-like_N_sf"/>
</dbReference>
<dbReference type="InterPro" id="IPR038109">
    <property type="entry name" value="DNA_bind_recomb_sf"/>
</dbReference>
<evidence type="ECO:0000313" key="9">
    <source>
        <dbReference type="Proteomes" id="UP000216752"/>
    </source>
</evidence>